<organism evidence="1 2">
    <name type="scientific">Sphingomonas taxi</name>
    <dbReference type="NCBI Taxonomy" id="1549858"/>
    <lineage>
        <taxon>Bacteria</taxon>
        <taxon>Pseudomonadati</taxon>
        <taxon>Pseudomonadota</taxon>
        <taxon>Alphaproteobacteria</taxon>
        <taxon>Sphingomonadales</taxon>
        <taxon>Sphingomonadaceae</taxon>
        <taxon>Sphingomonas</taxon>
    </lineage>
</organism>
<dbReference type="AlphaFoldDB" id="A0A2W4Z410"/>
<evidence type="ECO:0000313" key="1">
    <source>
        <dbReference type="EMBL" id="PZO77080.1"/>
    </source>
</evidence>
<evidence type="ECO:0000313" key="2">
    <source>
        <dbReference type="Proteomes" id="UP000249555"/>
    </source>
</evidence>
<gene>
    <name evidence="1" type="ORF">DI640_01480</name>
</gene>
<reference evidence="1 2" key="1">
    <citation type="submission" date="2017-08" db="EMBL/GenBank/DDBJ databases">
        <title>Infants hospitalized years apart are colonized by the same room-sourced microbial strains.</title>
        <authorList>
            <person name="Brooks B."/>
            <person name="Olm M.R."/>
            <person name="Firek B.A."/>
            <person name="Baker R."/>
            <person name="Thomas B.C."/>
            <person name="Morowitz M.J."/>
            <person name="Banfield J.F."/>
        </authorList>
    </citation>
    <scope>NUCLEOTIDE SEQUENCE [LARGE SCALE GENOMIC DNA]</scope>
    <source>
        <strain evidence="1">S2_018_000_R3_119</strain>
    </source>
</reference>
<proteinExistence type="predicted"/>
<comment type="caution">
    <text evidence="1">The sequence shown here is derived from an EMBL/GenBank/DDBJ whole genome shotgun (WGS) entry which is preliminary data.</text>
</comment>
<protein>
    <submittedName>
        <fullName evidence="1">Uncharacterized protein</fullName>
    </submittedName>
</protein>
<sequence>MNILTQAIADTARLHVKGADGLPLYSGPDKKPVIIVLHSPGSEAYAQIETKQTQRFLKRMDDNDGKRTAMTAEERVTQTAEDLADLTVDFENLEYEGKTGRGLFLAVYSDRRLGFIATQMNKFLADWGNFKGAPATP</sequence>
<name>A0A2W4Z410_9SPHN</name>
<dbReference type="EMBL" id="QFMX01000001">
    <property type="protein sequence ID" value="PZO77080.1"/>
    <property type="molecule type" value="Genomic_DNA"/>
</dbReference>
<accession>A0A2W4Z410</accession>
<dbReference type="Proteomes" id="UP000249555">
    <property type="component" value="Unassembled WGS sequence"/>
</dbReference>